<organism evidence="2 3">
    <name type="scientific">Citrus clementina</name>
    <name type="common">Clementine</name>
    <name type="synonym">Citrus deliciosa x Citrus sinensis</name>
    <dbReference type="NCBI Taxonomy" id="85681"/>
    <lineage>
        <taxon>Eukaryota</taxon>
        <taxon>Viridiplantae</taxon>
        <taxon>Streptophyta</taxon>
        <taxon>Embryophyta</taxon>
        <taxon>Tracheophyta</taxon>
        <taxon>Spermatophyta</taxon>
        <taxon>Magnoliopsida</taxon>
        <taxon>eudicotyledons</taxon>
        <taxon>Gunneridae</taxon>
        <taxon>Pentapetalae</taxon>
        <taxon>rosids</taxon>
        <taxon>malvids</taxon>
        <taxon>Sapindales</taxon>
        <taxon>Rutaceae</taxon>
        <taxon>Aurantioideae</taxon>
        <taxon>Citrus</taxon>
    </lineage>
</organism>
<dbReference type="InParanoid" id="V4U9R1"/>
<dbReference type="InterPro" id="IPR055298">
    <property type="entry name" value="AtLOH3-like"/>
</dbReference>
<dbReference type="PANTHER" id="PTHR11697">
    <property type="entry name" value="GENERAL TRANSCRIPTION FACTOR 2-RELATED ZINC FINGER PROTEIN"/>
    <property type="match status" value="1"/>
</dbReference>
<dbReference type="Proteomes" id="UP000030687">
    <property type="component" value="Unassembled WGS sequence"/>
</dbReference>
<reference evidence="2 3" key="1">
    <citation type="submission" date="2013-10" db="EMBL/GenBank/DDBJ databases">
        <authorList>
            <consortium name="International Citrus Genome Consortium"/>
            <person name="Jenkins J."/>
            <person name="Schmutz J."/>
            <person name="Prochnik S."/>
            <person name="Rokhsar D."/>
            <person name="Gmitter F."/>
            <person name="Ollitrault P."/>
            <person name="Machado M."/>
            <person name="Talon M."/>
            <person name="Wincker P."/>
            <person name="Jaillon O."/>
            <person name="Morgante M."/>
        </authorList>
    </citation>
    <scope>NUCLEOTIDE SEQUENCE</scope>
    <source>
        <strain evidence="3">cv. Clemenules</strain>
    </source>
</reference>
<dbReference type="InterPro" id="IPR025398">
    <property type="entry name" value="DUF4371"/>
</dbReference>
<name>V4U9R1_CITCL</name>
<gene>
    <name evidence="2" type="ORF">CICLE_v10030096mg</name>
</gene>
<dbReference type="Gramene" id="ESR36019">
    <property type="protein sequence ID" value="ESR36019"/>
    <property type="gene ID" value="CICLE_v10030096mg"/>
</dbReference>
<dbReference type="SUPFAM" id="SSF53098">
    <property type="entry name" value="Ribonuclease H-like"/>
    <property type="match status" value="1"/>
</dbReference>
<dbReference type="AlphaFoldDB" id="V4U9R1"/>
<sequence length="375" mass="42977">LNIQDQVRRAYLQRGHVQPKNHNFKLSDFVNQKRRFGTYTRHSDKHRSDYRAHMIATIDCIRFLLKQGLAFRGHDEKTLMLLRFLTDHKEDINAVTFDNAPRNLQMTSNDIKKDIVSCGAVETTNMIIKEMGDVLFSIVIDESRDISTKEQMVVVLYYVDKNGYVVESFIGIEHVISTTSISLKEAFDKLFSRPGLSMSRLRGQRYDGASNMQGEFNGLKTLILKDNKCAYFIHYFAHQFQLALISMAKKHEDVNSLFNLVAMLVNVVGTSAKRRDILQEKHAQVVINALDNGELSSGRGLNQEITLKRSVDTRWGSHYGTLLSIITMFPSIVDVLEIMSNEGNFEQIFQATMLLKCIQSFDFEFNFLLIKKILG</sequence>
<feature type="non-terminal residue" evidence="2">
    <location>
        <position position="1"/>
    </location>
</feature>
<evidence type="ECO:0000313" key="3">
    <source>
        <dbReference type="Proteomes" id="UP000030687"/>
    </source>
</evidence>
<dbReference type="PANTHER" id="PTHR11697:SF230">
    <property type="entry name" value="ZINC FINGER, MYM DOMAIN CONTAINING 1"/>
    <property type="match status" value="1"/>
</dbReference>
<dbReference type="OMA" id="CRESIFS"/>
<keyword evidence="3" id="KW-1185">Reference proteome</keyword>
<dbReference type="InterPro" id="IPR012337">
    <property type="entry name" value="RNaseH-like_sf"/>
</dbReference>
<evidence type="ECO:0000313" key="2">
    <source>
        <dbReference type="EMBL" id="ESR36019.1"/>
    </source>
</evidence>
<protein>
    <recommendedName>
        <fullName evidence="1">DUF4371 domain-containing protein</fullName>
    </recommendedName>
</protein>
<dbReference type="EMBL" id="KI536978">
    <property type="protein sequence ID" value="ESR36019.1"/>
    <property type="molecule type" value="Genomic_DNA"/>
</dbReference>
<accession>V4U9R1</accession>
<dbReference type="eggNOG" id="ENOG502QSU3">
    <property type="taxonomic scope" value="Eukaryota"/>
</dbReference>
<proteinExistence type="predicted"/>
<dbReference type="STRING" id="85681.V4U9R1"/>
<evidence type="ECO:0000259" key="1">
    <source>
        <dbReference type="Pfam" id="PF14291"/>
    </source>
</evidence>
<feature type="domain" description="DUF4371" evidence="1">
    <location>
        <begin position="39"/>
        <end position="218"/>
    </location>
</feature>
<dbReference type="Pfam" id="PF14291">
    <property type="entry name" value="DUF4371"/>
    <property type="match status" value="1"/>
</dbReference>
<dbReference type="KEGG" id="cic:CICLE_v10030096mg"/>